<dbReference type="AlphaFoldDB" id="A0A1B2JBZ3"/>
<keyword evidence="3" id="KW-1185">Reference proteome</keyword>
<dbReference type="EMBL" id="CP014585">
    <property type="protein sequence ID" value="ANZ75567.1"/>
    <property type="molecule type" value="Genomic_DNA"/>
</dbReference>
<evidence type="ECO:0000313" key="3">
    <source>
        <dbReference type="Proteomes" id="UP000094565"/>
    </source>
</evidence>
<reference evidence="2 3" key="1">
    <citation type="submission" date="2016-02" db="EMBL/GenBank/DDBJ databases">
        <title>Comparative genomic and transcriptomic foundation for Pichia pastoris.</title>
        <authorList>
            <person name="Love K.R."/>
            <person name="Shah K.A."/>
            <person name="Whittaker C.A."/>
            <person name="Wu J."/>
            <person name="Bartlett M.C."/>
            <person name="Ma D."/>
            <person name="Leeson R.L."/>
            <person name="Priest M."/>
            <person name="Young S.K."/>
            <person name="Love J.C."/>
        </authorList>
    </citation>
    <scope>NUCLEOTIDE SEQUENCE [LARGE SCALE GENOMIC DNA]</scope>
    <source>
        <strain evidence="2 3">ATCC 28485</strain>
    </source>
</reference>
<keyword evidence="1" id="KW-0472">Membrane</keyword>
<dbReference type="Proteomes" id="UP000094565">
    <property type="component" value="Chromosome 2"/>
</dbReference>
<evidence type="ECO:0000313" key="2">
    <source>
        <dbReference type="EMBL" id="ANZ75567.1"/>
    </source>
</evidence>
<keyword evidence="1" id="KW-1133">Transmembrane helix</keyword>
<dbReference type="PANTHER" id="PTHR34187">
    <property type="entry name" value="FGR18P"/>
    <property type="match status" value="1"/>
</dbReference>
<keyword evidence="1" id="KW-0812">Transmembrane</keyword>
<dbReference type="PANTHER" id="PTHR34187:SF2">
    <property type="entry name" value="DUF202 DOMAIN-CONTAINING PROTEIN"/>
    <property type="match status" value="1"/>
</dbReference>
<protein>
    <submittedName>
        <fullName evidence="2">BA75_02800T0</fullName>
    </submittedName>
</protein>
<organism evidence="2 3">
    <name type="scientific">Komagataella pastoris</name>
    <name type="common">Yeast</name>
    <name type="synonym">Pichia pastoris</name>
    <dbReference type="NCBI Taxonomy" id="4922"/>
    <lineage>
        <taxon>Eukaryota</taxon>
        <taxon>Fungi</taxon>
        <taxon>Dikarya</taxon>
        <taxon>Ascomycota</taxon>
        <taxon>Saccharomycotina</taxon>
        <taxon>Pichiomycetes</taxon>
        <taxon>Pichiales</taxon>
        <taxon>Pichiaceae</taxon>
        <taxon>Komagataella</taxon>
    </lineage>
</organism>
<feature type="transmembrane region" description="Helical" evidence="1">
    <location>
        <begin position="115"/>
        <end position="136"/>
    </location>
</feature>
<accession>A0A1B2JBZ3</accession>
<proteinExistence type="predicted"/>
<feature type="transmembrane region" description="Helical" evidence="1">
    <location>
        <begin position="73"/>
        <end position="95"/>
    </location>
</feature>
<feature type="transmembrane region" description="Helical" evidence="1">
    <location>
        <begin position="41"/>
        <end position="61"/>
    </location>
</feature>
<sequence length="140" mass="15791">MSERDQPDGPVTTIKDNRLVMNITTSEPRDLLMIERNCLSMIKFGVVLSLTSVAMLVNFGFGKREKLEGDKKILFTVFGSIFMLLSLLSLILGALNYYHSIGRYTKEKVEVFNHIPITGFVFSCFVMIFTVSVVLLTQSL</sequence>
<evidence type="ECO:0000256" key="1">
    <source>
        <dbReference type="SAM" id="Phobius"/>
    </source>
</evidence>
<name>A0A1B2JBZ3_PICPA</name>
<gene>
    <name evidence="2" type="ORF">ATY40_BA7502800</name>
</gene>
<dbReference type="OrthoDB" id="199599at2759"/>
<dbReference type="InterPro" id="IPR052053">
    <property type="entry name" value="IM_YidH-like"/>
</dbReference>